<evidence type="ECO:0000313" key="2">
    <source>
        <dbReference type="Proteomes" id="UP000823775"/>
    </source>
</evidence>
<comment type="caution">
    <text evidence="1">The sequence shown here is derived from an EMBL/GenBank/DDBJ whole genome shotgun (WGS) entry which is preliminary data.</text>
</comment>
<evidence type="ECO:0000313" key="1">
    <source>
        <dbReference type="EMBL" id="MCE3215633.1"/>
    </source>
</evidence>
<gene>
    <name evidence="1" type="ORF">HAX54_003024</name>
</gene>
<keyword evidence="2" id="KW-1185">Reference proteome</keyword>
<protein>
    <submittedName>
        <fullName evidence="1">Uncharacterized protein</fullName>
    </submittedName>
</protein>
<organism evidence="1 2">
    <name type="scientific">Datura stramonium</name>
    <name type="common">Jimsonweed</name>
    <name type="synonym">Common thornapple</name>
    <dbReference type="NCBI Taxonomy" id="4076"/>
    <lineage>
        <taxon>Eukaryota</taxon>
        <taxon>Viridiplantae</taxon>
        <taxon>Streptophyta</taxon>
        <taxon>Embryophyta</taxon>
        <taxon>Tracheophyta</taxon>
        <taxon>Spermatophyta</taxon>
        <taxon>Magnoliopsida</taxon>
        <taxon>eudicotyledons</taxon>
        <taxon>Gunneridae</taxon>
        <taxon>Pentapetalae</taxon>
        <taxon>asterids</taxon>
        <taxon>lamiids</taxon>
        <taxon>Solanales</taxon>
        <taxon>Solanaceae</taxon>
        <taxon>Solanoideae</taxon>
        <taxon>Datureae</taxon>
        <taxon>Datura</taxon>
    </lineage>
</organism>
<sequence>MASKGKEVVVADLSVKRERIGKRGLVLQLPKSAHKEIWSKNSRASWTFLVQHSKRSQ</sequence>
<dbReference type="EMBL" id="JACEIK010011361">
    <property type="protein sequence ID" value="MCE3215633.1"/>
    <property type="molecule type" value="Genomic_DNA"/>
</dbReference>
<accession>A0ABS8WWP0</accession>
<dbReference type="Proteomes" id="UP000823775">
    <property type="component" value="Unassembled WGS sequence"/>
</dbReference>
<name>A0ABS8WWP0_DATST</name>
<proteinExistence type="predicted"/>
<feature type="non-terminal residue" evidence="1">
    <location>
        <position position="57"/>
    </location>
</feature>
<reference evidence="1 2" key="1">
    <citation type="journal article" date="2021" name="BMC Genomics">
        <title>Datura genome reveals duplications of psychoactive alkaloid biosynthetic genes and high mutation rate following tissue culture.</title>
        <authorList>
            <person name="Rajewski A."/>
            <person name="Carter-House D."/>
            <person name="Stajich J."/>
            <person name="Litt A."/>
        </authorList>
    </citation>
    <scope>NUCLEOTIDE SEQUENCE [LARGE SCALE GENOMIC DNA]</scope>
    <source>
        <strain evidence="1">AR-01</strain>
    </source>
</reference>